<dbReference type="PANTHER" id="PTHR43630:SF2">
    <property type="entry name" value="GLYCOSYLTRANSFERASE"/>
    <property type="match status" value="1"/>
</dbReference>
<sequence>MTDFTRQQKINDFVRQNQRAYTTTLTISLLVSNSIKTIRNCMESLQPLLAQVPSELIIVDTVGPENSDGSLAIAEKYADKVVHFKWCDDFAAARNAGLKEAHGKWFMFLDDDEWFDDVEELVAFFNDKNEQKNFFALAYNQYNYADTAGSSYKINEVTRCSRIWKNLEFIDTVHERLSPIYSPIKYVNSFVHHYGYARNLNNHKSERNEKLLKNLLAQNPQDMHAWAQLIAGFDKHTRAERDKVIYYSRLALENWKTIPVKNNKDNVFAISSLGYMLMCYTLEKNWDEVLKLCKQYIPTIKLRNYDLCILDSYAFTALYQKNSLNNLFPIFDEYLTNFMHIQQEKQALVRQYTPFLAERVSYAILFSMANIIIKLYLDNENWSSIEQLASRLPLNDGIMSSPETTTLLLTACTKTNSSRILQILFDQFSQDNDLSKMNKLAKFINNFKNKLSIADLNNLNQQLTLINSSRNPYLLLQQAEINQETPAGKLAWRKLQKHSLTCQPPFEDLLLIYIDRQLNPNELVAGLNYDELLELVSSISDKYSRKVNQIPDFITKIEKCWKKCPQRELLLMTLRRNYILSNQILLENVKNQLKPYIQNTLSFAHTIYRNELFTDKPSIFLPAEFQFALYLDKALKALDNEKQAAYFALLKAALEIYHPANHLIKRLIANFDLQQKKDIQNQQEFQQLAANIKIKIRALIAGKQQQAALPLLKTLADIIPNDPEVTKLLQQIDK</sequence>
<dbReference type="AlphaFoldDB" id="A0A0R1VTI1"/>
<dbReference type="InterPro" id="IPR029044">
    <property type="entry name" value="Nucleotide-diphossugar_trans"/>
</dbReference>
<dbReference type="EMBL" id="AZGB01000016">
    <property type="protein sequence ID" value="KRM05990.1"/>
    <property type="molecule type" value="Genomic_DNA"/>
</dbReference>
<dbReference type="SUPFAM" id="SSF53448">
    <property type="entry name" value="Nucleotide-diphospho-sugar transferases"/>
    <property type="match status" value="1"/>
</dbReference>
<organism evidence="2 3">
    <name type="scientific">Liquorilactobacillus ghanensis DSM 18630</name>
    <dbReference type="NCBI Taxonomy" id="1423750"/>
    <lineage>
        <taxon>Bacteria</taxon>
        <taxon>Bacillati</taxon>
        <taxon>Bacillota</taxon>
        <taxon>Bacilli</taxon>
        <taxon>Lactobacillales</taxon>
        <taxon>Lactobacillaceae</taxon>
        <taxon>Liquorilactobacillus</taxon>
    </lineage>
</organism>
<dbReference type="GeneID" id="98318887"/>
<proteinExistence type="predicted"/>
<feature type="domain" description="Glycosyltransferase 2-like" evidence="1">
    <location>
        <begin position="33"/>
        <end position="130"/>
    </location>
</feature>
<keyword evidence="2" id="KW-0808">Transferase</keyword>
<dbReference type="GO" id="GO:0016740">
    <property type="term" value="F:transferase activity"/>
    <property type="evidence" value="ECO:0007669"/>
    <property type="project" value="UniProtKB-KW"/>
</dbReference>
<dbReference type="Proteomes" id="UP000051451">
    <property type="component" value="Unassembled WGS sequence"/>
</dbReference>
<accession>A0A0R1VTI1</accession>
<gene>
    <name evidence="2" type="ORF">FC89_GL000854</name>
</gene>
<dbReference type="Gene3D" id="3.90.550.10">
    <property type="entry name" value="Spore Coat Polysaccharide Biosynthesis Protein SpsA, Chain A"/>
    <property type="match status" value="1"/>
</dbReference>
<name>A0A0R1VTI1_9LACO</name>
<dbReference type="STRING" id="1423750.FC89_GL000854"/>
<comment type="caution">
    <text evidence="2">The sequence shown here is derived from an EMBL/GenBank/DDBJ whole genome shotgun (WGS) entry which is preliminary data.</text>
</comment>
<dbReference type="RefSeq" id="WP_057871619.1">
    <property type="nucleotide sequence ID" value="NZ_AZGB01000016.1"/>
</dbReference>
<evidence type="ECO:0000313" key="3">
    <source>
        <dbReference type="Proteomes" id="UP000051451"/>
    </source>
</evidence>
<reference evidence="2 3" key="1">
    <citation type="journal article" date="2015" name="Genome Announc.">
        <title>Expanding the biotechnology potential of lactobacilli through comparative genomics of 213 strains and associated genera.</title>
        <authorList>
            <person name="Sun Z."/>
            <person name="Harris H.M."/>
            <person name="McCann A."/>
            <person name="Guo C."/>
            <person name="Argimon S."/>
            <person name="Zhang W."/>
            <person name="Yang X."/>
            <person name="Jeffery I.B."/>
            <person name="Cooney J.C."/>
            <person name="Kagawa T.F."/>
            <person name="Liu W."/>
            <person name="Song Y."/>
            <person name="Salvetti E."/>
            <person name="Wrobel A."/>
            <person name="Rasinkangas P."/>
            <person name="Parkhill J."/>
            <person name="Rea M.C."/>
            <person name="O'Sullivan O."/>
            <person name="Ritari J."/>
            <person name="Douillard F.P."/>
            <person name="Paul Ross R."/>
            <person name="Yang R."/>
            <person name="Briner A.E."/>
            <person name="Felis G.E."/>
            <person name="de Vos W.M."/>
            <person name="Barrangou R."/>
            <person name="Klaenhammer T.R."/>
            <person name="Caufield P.W."/>
            <person name="Cui Y."/>
            <person name="Zhang H."/>
            <person name="O'Toole P.W."/>
        </authorList>
    </citation>
    <scope>NUCLEOTIDE SEQUENCE [LARGE SCALE GENOMIC DNA]</scope>
    <source>
        <strain evidence="2 3">DSM 18630</strain>
    </source>
</reference>
<dbReference type="InterPro" id="IPR001173">
    <property type="entry name" value="Glyco_trans_2-like"/>
</dbReference>
<dbReference type="PATRIC" id="fig|1423750.3.peg.877"/>
<dbReference type="OrthoDB" id="9815923at2"/>
<evidence type="ECO:0000259" key="1">
    <source>
        <dbReference type="Pfam" id="PF00535"/>
    </source>
</evidence>
<dbReference type="Pfam" id="PF00535">
    <property type="entry name" value="Glycos_transf_2"/>
    <property type="match status" value="1"/>
</dbReference>
<dbReference type="PANTHER" id="PTHR43630">
    <property type="entry name" value="POLY-BETA-1,6-N-ACETYL-D-GLUCOSAMINE SYNTHASE"/>
    <property type="match status" value="1"/>
</dbReference>
<keyword evidence="3" id="KW-1185">Reference proteome</keyword>
<protein>
    <submittedName>
        <fullName evidence="2">Glycosyl transferase family 2</fullName>
    </submittedName>
</protein>
<evidence type="ECO:0000313" key="2">
    <source>
        <dbReference type="EMBL" id="KRM05990.1"/>
    </source>
</evidence>